<protein>
    <recommendedName>
        <fullName evidence="2">NTF2-like domain-containing protein</fullName>
    </recommendedName>
</protein>
<organism evidence="3 4">
    <name type="scientific">Caenorhabditis angaria</name>
    <dbReference type="NCBI Taxonomy" id="860376"/>
    <lineage>
        <taxon>Eukaryota</taxon>
        <taxon>Metazoa</taxon>
        <taxon>Ecdysozoa</taxon>
        <taxon>Nematoda</taxon>
        <taxon>Chromadorea</taxon>
        <taxon>Rhabditida</taxon>
        <taxon>Rhabditina</taxon>
        <taxon>Rhabditomorpha</taxon>
        <taxon>Rhabditoidea</taxon>
        <taxon>Rhabditidae</taxon>
        <taxon>Peloderinae</taxon>
        <taxon>Caenorhabditis</taxon>
    </lineage>
</organism>
<name>A0A9P1MXJ9_9PELO</name>
<keyword evidence="1" id="KW-0732">Signal</keyword>
<feature type="signal peptide" evidence="1">
    <location>
        <begin position="1"/>
        <end position="21"/>
    </location>
</feature>
<proteinExistence type="predicted"/>
<evidence type="ECO:0000313" key="4">
    <source>
        <dbReference type="Proteomes" id="UP001152747"/>
    </source>
</evidence>
<dbReference type="Pfam" id="PF26530">
    <property type="entry name" value="NTF2_3"/>
    <property type="match status" value="1"/>
</dbReference>
<dbReference type="Proteomes" id="UP001152747">
    <property type="component" value="Unassembled WGS sequence"/>
</dbReference>
<keyword evidence="4" id="KW-1185">Reference proteome</keyword>
<sequence>MSSLFLIFSVILLAIFNLTNSTYTENDGLVRAVDLFSKIKDFHKQHDSLNFANCFDENFNFNDCGVKYNKSNYMDQFMNVEDFDESATFNVEQVRAIRFGWSFIVVERFSDGVDFYSNFTAARRAQVTTILPLGSDERRRESDDVI</sequence>
<gene>
    <name evidence="3" type="ORF">CAMP_LOCUS3107</name>
</gene>
<dbReference type="InterPro" id="IPR058721">
    <property type="entry name" value="NTF2_3"/>
</dbReference>
<dbReference type="AlphaFoldDB" id="A0A9P1MXJ9"/>
<evidence type="ECO:0000313" key="3">
    <source>
        <dbReference type="EMBL" id="CAI5440470.1"/>
    </source>
</evidence>
<evidence type="ECO:0000259" key="2">
    <source>
        <dbReference type="Pfam" id="PF26530"/>
    </source>
</evidence>
<comment type="caution">
    <text evidence="3">The sequence shown here is derived from an EMBL/GenBank/DDBJ whole genome shotgun (WGS) entry which is preliminary data.</text>
</comment>
<accession>A0A9P1MXJ9</accession>
<reference evidence="3" key="1">
    <citation type="submission" date="2022-11" db="EMBL/GenBank/DDBJ databases">
        <authorList>
            <person name="Kikuchi T."/>
        </authorList>
    </citation>
    <scope>NUCLEOTIDE SEQUENCE</scope>
    <source>
        <strain evidence="3">PS1010</strain>
    </source>
</reference>
<evidence type="ECO:0000256" key="1">
    <source>
        <dbReference type="SAM" id="SignalP"/>
    </source>
</evidence>
<dbReference type="EMBL" id="CANHGI010000001">
    <property type="protein sequence ID" value="CAI5440470.1"/>
    <property type="molecule type" value="Genomic_DNA"/>
</dbReference>
<feature type="chain" id="PRO_5040488793" description="NTF2-like domain-containing protein" evidence="1">
    <location>
        <begin position="22"/>
        <end position="146"/>
    </location>
</feature>
<feature type="domain" description="NTF2-like" evidence="2">
    <location>
        <begin position="36"/>
        <end position="121"/>
    </location>
</feature>